<evidence type="ECO:0000313" key="6">
    <source>
        <dbReference type="Proteomes" id="UP000193685"/>
    </source>
</evidence>
<name>A0A1Y2EYH8_PROLT</name>
<proteinExistence type="predicted"/>
<keyword evidence="1 3" id="KW-0238">DNA-binding</keyword>
<evidence type="ECO:0000256" key="3">
    <source>
        <dbReference type="PROSITE-ProRule" id="PRU00267"/>
    </source>
</evidence>
<reference evidence="5 6" key="1">
    <citation type="submission" date="2016-07" db="EMBL/GenBank/DDBJ databases">
        <title>Pervasive Adenine N6-methylation of Active Genes in Fungi.</title>
        <authorList>
            <consortium name="DOE Joint Genome Institute"/>
            <person name="Mondo S.J."/>
            <person name="Dannebaum R.O."/>
            <person name="Kuo R.C."/>
            <person name="Labutti K."/>
            <person name="Haridas S."/>
            <person name="Kuo A."/>
            <person name="Salamov A."/>
            <person name="Ahrendt S.R."/>
            <person name="Lipzen A."/>
            <person name="Sullivan W."/>
            <person name="Andreopoulos W.B."/>
            <person name="Clum A."/>
            <person name="Lindquist E."/>
            <person name="Daum C."/>
            <person name="Ramamoorthy G.K."/>
            <person name="Gryganskyi A."/>
            <person name="Culley D."/>
            <person name="Magnuson J.K."/>
            <person name="James T.Y."/>
            <person name="O'Malley M.A."/>
            <person name="Stajich J.E."/>
            <person name="Spatafora J.W."/>
            <person name="Visel A."/>
            <person name="Grigoriev I.V."/>
        </authorList>
    </citation>
    <scope>NUCLEOTIDE SEQUENCE [LARGE SCALE GENOMIC DNA]</scope>
    <source>
        <strain evidence="5 6">12-1054</strain>
    </source>
</reference>
<keyword evidence="2 3" id="KW-0539">Nucleus</keyword>
<dbReference type="OMA" id="WIAFIKE"/>
<dbReference type="Proteomes" id="UP000193685">
    <property type="component" value="Unassembled WGS sequence"/>
</dbReference>
<dbReference type="PANTHER" id="PTHR46040:SF3">
    <property type="entry name" value="HIGH MOBILITY GROUP PROTEIN 2"/>
    <property type="match status" value="1"/>
</dbReference>
<dbReference type="InterPro" id="IPR009071">
    <property type="entry name" value="HMG_box_dom"/>
</dbReference>
<dbReference type="STRING" id="56484.A0A1Y2EYH8"/>
<dbReference type="SUPFAM" id="SSF47095">
    <property type="entry name" value="HMG-box"/>
    <property type="match status" value="2"/>
</dbReference>
<dbReference type="InterPro" id="IPR036910">
    <property type="entry name" value="HMG_box_dom_sf"/>
</dbReference>
<dbReference type="Gene3D" id="1.10.30.10">
    <property type="entry name" value="High mobility group box domain"/>
    <property type="match status" value="2"/>
</dbReference>
<evidence type="ECO:0000313" key="5">
    <source>
        <dbReference type="EMBL" id="ORY76659.1"/>
    </source>
</evidence>
<dbReference type="EMBL" id="MCFI01000022">
    <property type="protein sequence ID" value="ORY76659.1"/>
    <property type="molecule type" value="Genomic_DNA"/>
</dbReference>
<accession>A0A1Y2EYH8</accession>
<dbReference type="GeneID" id="63782780"/>
<sequence>MSIKLMNPLVRLVARNPAQVRAFATQLGDAPTRPRVKKDTSLKIEKDPKLKKLKAVAVPPVQRATKQPPKGGVSAYTLFIKNYASERKAAGERFALTDAIEAYKKMPEEEKAKLLEQVPNVLAERKKLYDAFVNNMSPAEIAAENKVRAGLRKTALAKGKSVSSKLKKIKDPNAPTAPLSAWMRFLQERRSSGAYEDLPMIEITKRASTEWRELSDEARAKYSEEAAKGYEAYKKAKDAYYGQQ</sequence>
<comment type="caution">
    <text evidence="5">The sequence shown here is derived from an EMBL/GenBank/DDBJ whole genome shotgun (WGS) entry which is preliminary data.</text>
</comment>
<organism evidence="5 6">
    <name type="scientific">Protomyces lactucae-debilis</name>
    <dbReference type="NCBI Taxonomy" id="2754530"/>
    <lineage>
        <taxon>Eukaryota</taxon>
        <taxon>Fungi</taxon>
        <taxon>Dikarya</taxon>
        <taxon>Ascomycota</taxon>
        <taxon>Taphrinomycotina</taxon>
        <taxon>Taphrinomycetes</taxon>
        <taxon>Taphrinales</taxon>
        <taxon>Protomycetaceae</taxon>
        <taxon>Protomyces</taxon>
    </lineage>
</organism>
<dbReference type="GO" id="GO:0003677">
    <property type="term" value="F:DNA binding"/>
    <property type="evidence" value="ECO:0007669"/>
    <property type="project" value="UniProtKB-UniRule"/>
</dbReference>
<feature type="domain" description="HMG box" evidence="4">
    <location>
        <begin position="175"/>
        <end position="241"/>
    </location>
</feature>
<dbReference type="PANTHER" id="PTHR46040">
    <property type="entry name" value="HIGH MOBILITY GROUP PROTEIN 2"/>
    <property type="match status" value="1"/>
</dbReference>
<dbReference type="OrthoDB" id="1919336at2759"/>
<protein>
    <submittedName>
        <fullName evidence="5">High mobility group box domain-containing protein</fullName>
    </submittedName>
</protein>
<dbReference type="Pfam" id="PF00505">
    <property type="entry name" value="HMG_box"/>
    <property type="match status" value="1"/>
</dbReference>
<dbReference type="PROSITE" id="PS50118">
    <property type="entry name" value="HMG_BOX_2"/>
    <property type="match status" value="1"/>
</dbReference>
<evidence type="ECO:0000256" key="1">
    <source>
        <dbReference type="ARBA" id="ARBA00023125"/>
    </source>
</evidence>
<dbReference type="RefSeq" id="XP_040722739.1">
    <property type="nucleotide sequence ID" value="XM_040866181.1"/>
</dbReference>
<dbReference type="GO" id="GO:0005634">
    <property type="term" value="C:nucleus"/>
    <property type="evidence" value="ECO:0007669"/>
    <property type="project" value="UniProtKB-UniRule"/>
</dbReference>
<dbReference type="AlphaFoldDB" id="A0A1Y2EYH8"/>
<evidence type="ECO:0000259" key="4">
    <source>
        <dbReference type="PROSITE" id="PS50118"/>
    </source>
</evidence>
<feature type="DNA-binding region" description="HMG box" evidence="3">
    <location>
        <begin position="175"/>
        <end position="241"/>
    </location>
</feature>
<evidence type="ECO:0000256" key="2">
    <source>
        <dbReference type="ARBA" id="ARBA00023242"/>
    </source>
</evidence>
<dbReference type="GO" id="GO:0010468">
    <property type="term" value="P:regulation of gene expression"/>
    <property type="evidence" value="ECO:0007669"/>
    <property type="project" value="TreeGrafter"/>
</dbReference>
<keyword evidence="6" id="KW-1185">Reference proteome</keyword>
<dbReference type="SMART" id="SM00398">
    <property type="entry name" value="HMG"/>
    <property type="match status" value="2"/>
</dbReference>
<gene>
    <name evidence="5" type="ORF">BCR37DRAFT_162614</name>
</gene>
<dbReference type="InterPro" id="IPR051965">
    <property type="entry name" value="ChromReg_NeuronalGeneExpr"/>
</dbReference>